<evidence type="ECO:0000256" key="3">
    <source>
        <dbReference type="ARBA" id="ARBA00022840"/>
    </source>
</evidence>
<dbReference type="eggNOG" id="COG0151">
    <property type="taxonomic scope" value="Bacteria"/>
</dbReference>
<dbReference type="Pfam" id="PF13535">
    <property type="entry name" value="ATP-grasp_4"/>
    <property type="match status" value="1"/>
</dbReference>
<dbReference type="Gene3D" id="3.30.470.20">
    <property type="entry name" value="ATP-grasp fold, B domain"/>
    <property type="match status" value="1"/>
</dbReference>
<dbReference type="PROSITE" id="PS50975">
    <property type="entry name" value="ATP_GRASP"/>
    <property type="match status" value="1"/>
</dbReference>
<dbReference type="InterPro" id="IPR011761">
    <property type="entry name" value="ATP-grasp"/>
</dbReference>
<keyword evidence="2 4" id="KW-0547">Nucleotide-binding</keyword>
<dbReference type="STRING" id="663278.Ethha_2522"/>
<evidence type="ECO:0000259" key="5">
    <source>
        <dbReference type="PROSITE" id="PS50975"/>
    </source>
</evidence>
<evidence type="ECO:0000313" key="6">
    <source>
        <dbReference type="EMBL" id="ADU28015.1"/>
    </source>
</evidence>
<dbReference type="PANTHER" id="PTHR43585">
    <property type="entry name" value="FUMIPYRROLE BIOSYNTHESIS PROTEIN C"/>
    <property type="match status" value="1"/>
</dbReference>
<dbReference type="RefSeq" id="WP_013486358.1">
    <property type="nucleotide sequence ID" value="NC_014828.1"/>
</dbReference>
<evidence type="ECO:0000313" key="7">
    <source>
        <dbReference type="Proteomes" id="UP000001551"/>
    </source>
</evidence>
<feature type="domain" description="ATP-grasp" evidence="5">
    <location>
        <begin position="108"/>
        <end position="297"/>
    </location>
</feature>
<dbReference type="Gene3D" id="3.40.50.20">
    <property type="match status" value="1"/>
</dbReference>
<dbReference type="Gene3D" id="3.30.1490.20">
    <property type="entry name" value="ATP-grasp fold, A domain"/>
    <property type="match status" value="1"/>
</dbReference>
<dbReference type="HOGENOM" id="CLU_029016_5_0_9"/>
<evidence type="ECO:0000256" key="2">
    <source>
        <dbReference type="ARBA" id="ARBA00022741"/>
    </source>
</evidence>
<organism evidence="6 7">
    <name type="scientific">Ethanoligenens harbinense (strain DSM 18485 / JCM 12961 / CGMCC 1.5033 / YUAN-3)</name>
    <dbReference type="NCBI Taxonomy" id="663278"/>
    <lineage>
        <taxon>Bacteria</taxon>
        <taxon>Bacillati</taxon>
        <taxon>Bacillota</taxon>
        <taxon>Clostridia</taxon>
        <taxon>Eubacteriales</taxon>
        <taxon>Oscillospiraceae</taxon>
        <taxon>Ethanoligenens</taxon>
    </lineage>
</organism>
<dbReference type="EMBL" id="CP002400">
    <property type="protein sequence ID" value="ADU28015.1"/>
    <property type="molecule type" value="Genomic_DNA"/>
</dbReference>
<keyword evidence="1 6" id="KW-0436">Ligase</keyword>
<dbReference type="GO" id="GO:0005524">
    <property type="term" value="F:ATP binding"/>
    <property type="evidence" value="ECO:0007669"/>
    <property type="project" value="UniProtKB-UniRule"/>
</dbReference>
<protein>
    <submittedName>
        <fullName evidence="6">ATP-dependent carboxylate-amine ligase domain protein ATP-grasp</fullName>
    </submittedName>
</protein>
<dbReference type="PANTHER" id="PTHR43585:SF2">
    <property type="entry name" value="ATP-GRASP ENZYME FSQD"/>
    <property type="match status" value="1"/>
</dbReference>
<dbReference type="InterPro" id="IPR052032">
    <property type="entry name" value="ATP-dep_AA_Ligase"/>
</dbReference>
<reference evidence="6 7" key="1">
    <citation type="submission" date="2010-12" db="EMBL/GenBank/DDBJ databases">
        <title>Complete sequence of Ethanoligenens harbinense YUAN-3.</title>
        <authorList>
            <person name="Lucas S."/>
            <person name="Copeland A."/>
            <person name="Lapidus A."/>
            <person name="Cheng J.-F."/>
            <person name="Bruce D."/>
            <person name="Goodwin L."/>
            <person name="Pitluck S."/>
            <person name="Chertkov O."/>
            <person name="Misra M."/>
            <person name="Detter J.C."/>
            <person name="Han C."/>
            <person name="Tapia R."/>
            <person name="Land M."/>
            <person name="Hauser L."/>
            <person name="Jeffries C."/>
            <person name="Kyrpides N."/>
            <person name="Ivanova N."/>
            <person name="Mikhailova N."/>
            <person name="Wang A."/>
            <person name="Mouttaki H."/>
            <person name="He Z."/>
            <person name="Zhou J."/>
            <person name="Hemme C.L."/>
            <person name="Woyke T."/>
        </authorList>
    </citation>
    <scope>NUCLEOTIDE SEQUENCE [LARGE SCALE GENOMIC DNA]</scope>
    <source>
        <strain evidence="7">DSM 18485 / JCM 12961 / CGMCC 1.5033 / YUAN-3</strain>
    </source>
</reference>
<keyword evidence="3 4" id="KW-0067">ATP-binding</keyword>
<dbReference type="GO" id="GO:0046872">
    <property type="term" value="F:metal ion binding"/>
    <property type="evidence" value="ECO:0007669"/>
    <property type="project" value="InterPro"/>
</dbReference>
<sequence>MGHTVAIIGANDFQNQAILLAKSLGYTTHVFAWADGAVGKDTANHFYPVSITEKERILEICRPLRLDGVFSIGSDLAVPTVSYLAARLGLPGNSEACAAVSTNKFRMRRRFRERGIPTPRFWEVASPAESDAVDAPFPLIVKPTDRSGSRGVTRVEDRATLREAVARCVGCSFEKKAIVEEYIEGDEYSAESISFRGRHRLLAVTQKFTTGAPHFIETGHVQPAPVPPGAVRDAVFAALDALEITCGASHAEFKVTSAGEVRLIEVGARMGGDCIGSDLVRLSTGHDFLRMTLDAACGKAPDFTPVSVPQTAFVRFLFGQADLDTLHVMQEEAPDVLRRVSAIEPPAGRPVTDSSNRLGYYLGACADERFVRLRSLLGFAQAVPQ</sequence>
<dbReference type="GO" id="GO:0016874">
    <property type="term" value="F:ligase activity"/>
    <property type="evidence" value="ECO:0007669"/>
    <property type="project" value="UniProtKB-KW"/>
</dbReference>
<name>E6U6E5_ETHHY</name>
<dbReference type="KEGG" id="eha:Ethha_2522"/>
<dbReference type="InterPro" id="IPR013815">
    <property type="entry name" value="ATP_grasp_subdomain_1"/>
</dbReference>
<dbReference type="SUPFAM" id="SSF56059">
    <property type="entry name" value="Glutathione synthetase ATP-binding domain-like"/>
    <property type="match status" value="1"/>
</dbReference>
<evidence type="ECO:0000256" key="4">
    <source>
        <dbReference type="PROSITE-ProRule" id="PRU00409"/>
    </source>
</evidence>
<dbReference type="AlphaFoldDB" id="E6U6E5"/>
<proteinExistence type="predicted"/>
<accession>E6U6E5</accession>
<keyword evidence="7" id="KW-1185">Reference proteome</keyword>
<dbReference type="Proteomes" id="UP000001551">
    <property type="component" value="Chromosome"/>
</dbReference>
<evidence type="ECO:0000256" key="1">
    <source>
        <dbReference type="ARBA" id="ARBA00022598"/>
    </source>
</evidence>
<gene>
    <name evidence="6" type="ordered locus">Ethha_2522</name>
</gene>